<dbReference type="PANTHER" id="PTHR28585">
    <property type="entry name" value="TUBEROINFUNDIBULAR PEPTIDE OF 39 RESIDUES"/>
    <property type="match status" value="1"/>
</dbReference>
<dbReference type="EMBL" id="BRZM01000024">
    <property type="protein sequence ID" value="GLD56367.1"/>
    <property type="molecule type" value="Genomic_DNA"/>
</dbReference>
<keyword evidence="6" id="KW-0732">Signal</keyword>
<keyword evidence="4" id="KW-0964">Secreted</keyword>
<evidence type="ECO:0000256" key="6">
    <source>
        <dbReference type="ARBA" id="ARBA00022729"/>
    </source>
</evidence>
<dbReference type="InterPro" id="IPR029396">
    <property type="entry name" value="TIP39"/>
</dbReference>
<organism evidence="10 11">
    <name type="scientific">Lates japonicus</name>
    <name type="common">Japanese lates</name>
    <dbReference type="NCBI Taxonomy" id="270547"/>
    <lineage>
        <taxon>Eukaryota</taxon>
        <taxon>Metazoa</taxon>
        <taxon>Chordata</taxon>
        <taxon>Craniata</taxon>
        <taxon>Vertebrata</taxon>
        <taxon>Euteleostomi</taxon>
        <taxon>Actinopterygii</taxon>
        <taxon>Neopterygii</taxon>
        <taxon>Teleostei</taxon>
        <taxon>Neoteleostei</taxon>
        <taxon>Acanthomorphata</taxon>
        <taxon>Carangaria</taxon>
        <taxon>Carangaria incertae sedis</taxon>
        <taxon>Centropomidae</taxon>
        <taxon>Lates</taxon>
    </lineage>
</organism>
<dbReference type="Proteomes" id="UP001279410">
    <property type="component" value="Unassembled WGS sequence"/>
</dbReference>
<evidence type="ECO:0000313" key="10">
    <source>
        <dbReference type="EMBL" id="GLD56367.1"/>
    </source>
</evidence>
<comment type="caution">
    <text evidence="10">The sequence shown here is derived from an EMBL/GenBank/DDBJ whole genome shotgun (WGS) entry which is preliminary data.</text>
</comment>
<evidence type="ECO:0000256" key="1">
    <source>
        <dbReference type="ARBA" id="ARBA00004613"/>
    </source>
</evidence>
<feature type="compositionally biased region" description="Acidic residues" evidence="9">
    <location>
        <begin position="120"/>
        <end position="130"/>
    </location>
</feature>
<keyword evidence="5" id="KW-0165">Cleavage on pair of basic residues</keyword>
<gene>
    <name evidence="10" type="ORF">AKAME5_000872200</name>
</gene>
<comment type="similarity">
    <text evidence="2">Belongs to the parathyroid hormone family.</text>
</comment>
<evidence type="ECO:0000256" key="7">
    <source>
        <dbReference type="ARBA" id="ARBA00023320"/>
    </source>
</evidence>
<reference evidence="10" key="1">
    <citation type="submission" date="2022-08" db="EMBL/GenBank/DDBJ databases">
        <title>Genome sequencing of akame (Lates japonicus).</title>
        <authorList>
            <person name="Hashiguchi Y."/>
            <person name="Takahashi H."/>
        </authorList>
    </citation>
    <scope>NUCLEOTIDE SEQUENCE</scope>
    <source>
        <strain evidence="10">Kochi</strain>
    </source>
</reference>
<evidence type="ECO:0000256" key="9">
    <source>
        <dbReference type="SAM" id="MobiDB-lite"/>
    </source>
</evidence>
<dbReference type="GO" id="GO:0007218">
    <property type="term" value="P:neuropeptide signaling pathway"/>
    <property type="evidence" value="ECO:0007669"/>
    <property type="project" value="UniProtKB-KW"/>
</dbReference>
<evidence type="ECO:0000256" key="2">
    <source>
        <dbReference type="ARBA" id="ARBA00006307"/>
    </source>
</evidence>
<evidence type="ECO:0000313" key="11">
    <source>
        <dbReference type="Proteomes" id="UP001279410"/>
    </source>
</evidence>
<keyword evidence="11" id="KW-1185">Reference proteome</keyword>
<dbReference type="PANTHER" id="PTHR28585:SF1">
    <property type="entry name" value="TUBEROINFUNDIBULAR PEPTIDE OF 39 RESIDUES"/>
    <property type="match status" value="1"/>
</dbReference>
<dbReference type="AlphaFoldDB" id="A0AAD3MK71"/>
<evidence type="ECO:0000256" key="8">
    <source>
        <dbReference type="ARBA" id="ARBA00030147"/>
    </source>
</evidence>
<sequence length="252" mass="28046">RMAQGSVRDFLTVCCPEVGTNPKTLGVLPTTTIEQLAEQCAARFEQDSYTLSVYIDGVHRPLASTELALSVKNSYQPGAYCFVYHPVDQPNNQPGRSCPSDPPPAPPTESFFPANKEDVDTVEPETEEESLISLSTDDSEELKQDDWDILFPSISLRDWSIQMMSAPSLRAAADSKAGLMREAWLFAPERAEASMERAWPAEWSSQGAGMVKRNMVVADDAAFREKSKLLTSMERQKWLNSYMQKLLVVNSS</sequence>
<evidence type="ECO:0000256" key="3">
    <source>
        <dbReference type="ARBA" id="ARBA00021831"/>
    </source>
</evidence>
<keyword evidence="7" id="KW-0527">Neuropeptide</keyword>
<evidence type="ECO:0000256" key="5">
    <source>
        <dbReference type="ARBA" id="ARBA00022685"/>
    </source>
</evidence>
<protein>
    <recommendedName>
        <fullName evidence="3">Tuberoinfundibular peptide of 39 residues</fullName>
    </recommendedName>
    <alternativeName>
        <fullName evidence="8">Parathyroid hormone 2</fullName>
    </alternativeName>
</protein>
<evidence type="ECO:0000256" key="4">
    <source>
        <dbReference type="ARBA" id="ARBA00022525"/>
    </source>
</evidence>
<accession>A0AAD3MK71</accession>
<comment type="subcellular location">
    <subcellularLocation>
        <location evidence="1">Secreted</location>
    </subcellularLocation>
</comment>
<dbReference type="GO" id="GO:0005576">
    <property type="term" value="C:extracellular region"/>
    <property type="evidence" value="ECO:0007669"/>
    <property type="project" value="UniProtKB-SubCell"/>
</dbReference>
<feature type="region of interest" description="Disordered" evidence="9">
    <location>
        <begin position="92"/>
        <end position="138"/>
    </location>
</feature>
<dbReference type="Pfam" id="PF14980">
    <property type="entry name" value="TIP39"/>
    <property type="match status" value="1"/>
</dbReference>
<name>A0AAD3MK71_LATJO</name>
<proteinExistence type="inferred from homology"/>
<feature type="non-terminal residue" evidence="10">
    <location>
        <position position="1"/>
    </location>
</feature>